<feature type="compositionally biased region" description="Basic and acidic residues" evidence="1">
    <location>
        <begin position="29"/>
        <end position="38"/>
    </location>
</feature>
<proteinExistence type="predicted"/>
<name>A0ABP9WAA3_9DEIO</name>
<dbReference type="EMBL" id="BAABRP010000004">
    <property type="protein sequence ID" value="GAA5512933.1"/>
    <property type="molecule type" value="Genomic_DNA"/>
</dbReference>
<evidence type="ECO:0000313" key="3">
    <source>
        <dbReference type="Proteomes" id="UP001401887"/>
    </source>
</evidence>
<feature type="region of interest" description="Disordered" evidence="1">
    <location>
        <begin position="1"/>
        <end position="66"/>
    </location>
</feature>
<comment type="caution">
    <text evidence="2">The sequence shown here is derived from an EMBL/GenBank/DDBJ whole genome shotgun (WGS) entry which is preliminary data.</text>
</comment>
<organism evidence="2 3">
    <name type="scientific">Deinococcus carri</name>
    <dbReference type="NCBI Taxonomy" id="1211323"/>
    <lineage>
        <taxon>Bacteria</taxon>
        <taxon>Thermotogati</taxon>
        <taxon>Deinococcota</taxon>
        <taxon>Deinococci</taxon>
        <taxon>Deinococcales</taxon>
        <taxon>Deinococcaceae</taxon>
        <taxon>Deinococcus</taxon>
    </lineage>
</organism>
<accession>A0ABP9WAA3</accession>
<protein>
    <submittedName>
        <fullName evidence="2">Uncharacterized protein</fullName>
    </submittedName>
</protein>
<evidence type="ECO:0000313" key="2">
    <source>
        <dbReference type="EMBL" id="GAA5512933.1"/>
    </source>
</evidence>
<evidence type="ECO:0000256" key="1">
    <source>
        <dbReference type="SAM" id="MobiDB-lite"/>
    </source>
</evidence>
<feature type="compositionally biased region" description="Polar residues" evidence="1">
    <location>
        <begin position="1"/>
        <end position="20"/>
    </location>
</feature>
<reference evidence="2 3" key="1">
    <citation type="submission" date="2024-02" db="EMBL/GenBank/DDBJ databases">
        <title>Deinococcus carri NBRC 110142.</title>
        <authorList>
            <person name="Ichikawa N."/>
            <person name="Katano-Makiyama Y."/>
            <person name="Hidaka K."/>
        </authorList>
    </citation>
    <scope>NUCLEOTIDE SEQUENCE [LARGE SCALE GENOMIC DNA]</scope>
    <source>
        <strain evidence="2 3">NBRC 110142</strain>
    </source>
</reference>
<dbReference type="RefSeq" id="WP_345463682.1">
    <property type="nucleotide sequence ID" value="NZ_BAABRP010000004.1"/>
</dbReference>
<dbReference type="Proteomes" id="UP001401887">
    <property type="component" value="Unassembled WGS sequence"/>
</dbReference>
<keyword evidence="3" id="KW-1185">Reference proteome</keyword>
<feature type="compositionally biased region" description="Basic and acidic residues" evidence="1">
    <location>
        <begin position="49"/>
        <end position="66"/>
    </location>
</feature>
<sequence length="66" mass="7492">MSQPENPSKNEEQPTQTQHGEWTPEVSEAADREMRELQDAPLTRPATEGVDKSGLDLPREQRPIDH</sequence>
<gene>
    <name evidence="2" type="ORF">Dcar01_01657</name>
</gene>